<proteinExistence type="predicted"/>
<dbReference type="InterPro" id="IPR006260">
    <property type="entry name" value="TonB/TolA_C"/>
</dbReference>
<organism evidence="6">
    <name type="scientific">marine sediment metagenome</name>
    <dbReference type="NCBI Taxonomy" id="412755"/>
    <lineage>
        <taxon>unclassified sequences</taxon>
        <taxon>metagenomes</taxon>
        <taxon>ecological metagenomes</taxon>
    </lineage>
</organism>
<keyword evidence="3" id="KW-1133">Transmembrane helix</keyword>
<accession>X1M235</accession>
<protein>
    <recommendedName>
        <fullName evidence="5">TonB C-terminal domain-containing protein</fullName>
    </recommendedName>
</protein>
<dbReference type="EMBL" id="BARV01014977">
    <property type="protein sequence ID" value="GAI25413.1"/>
    <property type="molecule type" value="Genomic_DNA"/>
</dbReference>
<evidence type="ECO:0000256" key="2">
    <source>
        <dbReference type="ARBA" id="ARBA00022692"/>
    </source>
</evidence>
<dbReference type="NCBIfam" id="TIGR01352">
    <property type="entry name" value="tonB_Cterm"/>
    <property type="match status" value="1"/>
</dbReference>
<dbReference type="AlphaFoldDB" id="X1M235"/>
<keyword evidence="2" id="KW-0812">Transmembrane</keyword>
<evidence type="ECO:0000256" key="3">
    <source>
        <dbReference type="ARBA" id="ARBA00022989"/>
    </source>
</evidence>
<feature type="domain" description="TonB C-terminal" evidence="5">
    <location>
        <begin position="1"/>
        <end position="39"/>
    </location>
</feature>
<comment type="caution">
    <text evidence="6">The sequence shown here is derived from an EMBL/GenBank/DDBJ whole genome shotgun (WGS) entry which is preliminary data.</text>
</comment>
<sequence>GYSKLDRLAMEAIKRWVFEPLETNGGDQWGIITFRYLLK</sequence>
<name>X1M235_9ZZZZ</name>
<comment type="subcellular location">
    <subcellularLocation>
        <location evidence="1">Membrane</location>
        <topology evidence="1">Single-pass membrane protein</topology>
    </subcellularLocation>
</comment>
<keyword evidence="4" id="KW-0472">Membrane</keyword>
<reference evidence="6" key="1">
    <citation type="journal article" date="2014" name="Front. Microbiol.">
        <title>High frequency of phylogenetically diverse reductive dehalogenase-homologous genes in deep subseafloor sedimentary metagenomes.</title>
        <authorList>
            <person name="Kawai M."/>
            <person name="Futagami T."/>
            <person name="Toyoda A."/>
            <person name="Takaki Y."/>
            <person name="Nishi S."/>
            <person name="Hori S."/>
            <person name="Arai W."/>
            <person name="Tsubouchi T."/>
            <person name="Morono Y."/>
            <person name="Uchiyama I."/>
            <person name="Ito T."/>
            <person name="Fujiyama A."/>
            <person name="Inagaki F."/>
            <person name="Takami H."/>
        </authorList>
    </citation>
    <scope>NUCLEOTIDE SEQUENCE</scope>
    <source>
        <strain evidence="6">Expedition CK06-06</strain>
    </source>
</reference>
<evidence type="ECO:0000259" key="5">
    <source>
        <dbReference type="PROSITE" id="PS52015"/>
    </source>
</evidence>
<feature type="non-terminal residue" evidence="6">
    <location>
        <position position="1"/>
    </location>
</feature>
<dbReference type="GO" id="GO:0016020">
    <property type="term" value="C:membrane"/>
    <property type="evidence" value="ECO:0007669"/>
    <property type="project" value="UniProtKB-SubCell"/>
</dbReference>
<evidence type="ECO:0000256" key="4">
    <source>
        <dbReference type="ARBA" id="ARBA00023136"/>
    </source>
</evidence>
<dbReference type="PROSITE" id="PS52015">
    <property type="entry name" value="TONB_CTD"/>
    <property type="match status" value="1"/>
</dbReference>
<evidence type="ECO:0000313" key="6">
    <source>
        <dbReference type="EMBL" id="GAI25413.1"/>
    </source>
</evidence>
<dbReference type="InterPro" id="IPR037682">
    <property type="entry name" value="TonB_C"/>
</dbReference>
<evidence type="ECO:0000256" key="1">
    <source>
        <dbReference type="ARBA" id="ARBA00004167"/>
    </source>
</evidence>
<gene>
    <name evidence="6" type="ORF">S06H3_25964</name>
</gene>
<dbReference type="GO" id="GO:0055085">
    <property type="term" value="P:transmembrane transport"/>
    <property type="evidence" value="ECO:0007669"/>
    <property type="project" value="InterPro"/>
</dbReference>